<gene>
    <name evidence="2" type="ORF">A3K86_20975</name>
</gene>
<feature type="chain" id="PRO_5008089949" description="DUF4154 domain-containing protein" evidence="1">
    <location>
        <begin position="20"/>
        <end position="174"/>
    </location>
</feature>
<organism evidence="2 3">
    <name type="scientific">Photobacterium jeanii</name>
    <dbReference type="NCBI Taxonomy" id="858640"/>
    <lineage>
        <taxon>Bacteria</taxon>
        <taxon>Pseudomonadati</taxon>
        <taxon>Pseudomonadota</taxon>
        <taxon>Gammaproteobacteria</taxon>
        <taxon>Vibrionales</taxon>
        <taxon>Vibrionaceae</taxon>
        <taxon>Photobacterium</taxon>
    </lineage>
</organism>
<dbReference type="STRING" id="858640.A3K86_20975"/>
<name>A0A178K288_9GAMM</name>
<dbReference type="AlphaFoldDB" id="A0A178K288"/>
<dbReference type="EMBL" id="LVHF01000033">
    <property type="protein sequence ID" value="OAN11420.1"/>
    <property type="molecule type" value="Genomic_DNA"/>
</dbReference>
<reference evidence="2 3" key="1">
    <citation type="submission" date="2016-03" db="EMBL/GenBank/DDBJ databases">
        <title>Photobacterium proteolyticum sp. nov. a protease producing bacterium isolated from ocean sediments of Laizhou Bay.</title>
        <authorList>
            <person name="Li Y."/>
        </authorList>
    </citation>
    <scope>NUCLEOTIDE SEQUENCE [LARGE SCALE GENOMIC DNA]</scope>
    <source>
        <strain evidence="2 3">R-40508</strain>
    </source>
</reference>
<evidence type="ECO:0000313" key="2">
    <source>
        <dbReference type="EMBL" id="OAN11420.1"/>
    </source>
</evidence>
<comment type="caution">
    <text evidence="2">The sequence shown here is derived from an EMBL/GenBank/DDBJ whole genome shotgun (WGS) entry which is preliminary data.</text>
</comment>
<dbReference type="RefSeq" id="WP_068336190.1">
    <property type="nucleotide sequence ID" value="NZ_LVHF01000033.1"/>
</dbReference>
<keyword evidence="3" id="KW-1185">Reference proteome</keyword>
<protein>
    <recommendedName>
        <fullName evidence="4">DUF4154 domain-containing protein</fullName>
    </recommendedName>
</protein>
<dbReference type="Pfam" id="PF13689">
    <property type="entry name" value="DUF4154"/>
    <property type="match status" value="1"/>
</dbReference>
<accession>A0A178K288</accession>
<evidence type="ECO:0000256" key="1">
    <source>
        <dbReference type="SAM" id="SignalP"/>
    </source>
</evidence>
<evidence type="ECO:0000313" key="3">
    <source>
        <dbReference type="Proteomes" id="UP000078503"/>
    </source>
</evidence>
<evidence type="ECO:0008006" key="4">
    <source>
        <dbReference type="Google" id="ProtNLM"/>
    </source>
</evidence>
<dbReference type="OrthoDB" id="5829553at2"/>
<dbReference type="InterPro" id="IPR025293">
    <property type="entry name" value="YfiR/HmsC-like"/>
</dbReference>
<dbReference type="Proteomes" id="UP000078503">
    <property type="component" value="Unassembled WGS sequence"/>
</dbReference>
<keyword evidence="1" id="KW-0732">Signal</keyword>
<proteinExistence type="predicted"/>
<feature type="signal peptide" evidence="1">
    <location>
        <begin position="1"/>
        <end position="19"/>
    </location>
</feature>
<sequence length="174" mass="19837">MNRFILGVCSLLMCWSAVASVTFDPDKVKAVYLVRFANFIHWPQEKSLEHINYCVVGQNDVTDVLEQVLDSQTVRNKALVFHRVQNEAELNDCQLVYLTPESTKNHTYQLEREGLVSVSDARAFAETQGMVEFREKSGRILPVINIDQADKNNVIVRSQLLRISKIISQPQGEK</sequence>